<dbReference type="Proteomes" id="UP000198386">
    <property type="component" value="Unassembled WGS sequence"/>
</dbReference>
<dbReference type="InterPro" id="IPR003439">
    <property type="entry name" value="ABC_transporter-like_ATP-bd"/>
</dbReference>
<sequence length="602" mass="64642">MSAPLNLLALERVSKAHGTTVLLDDVSLGVAAGERIGVVGRNGSGKSTLLGVLTGREEPDSGRVTRRGDLAVGVLDQSGSLPTGETVRDVVLPASLFAAEHEWAADPAVRSVLTGLELDRLGLDSPVAPMSGGERRRVALAAQLIRPLDLLVLDEPTNHLDVEGVAWLADFVRRRVGALVVVTHDRWFLDEVCTQTWEVADGAVHSYEGGYAAYTLARAERARVAAATEEKRLNLVRKELAWLRRGPPARTSKPRFRIEAAEALIADEPPPREAMALKGFAARRLGRAVYDVEDVDYAVPTDTGPRVLFDDLTWHVGPGDRIGVVGVNGAGKTSLLRLLVGEVEPDRGRVVRGQTVAPAYLSQHVTELPGRLRVLEAVQEIARVARIGGQEISASSLAERFGFPASRQWTPVGDLSGGERRRLQLLRLLMAEPNVLLLDEPTNDLDIDTLTQLEDLLDSFPGTVLVVSHDRYFVDRVCDSVVALMGDGSLAALPGGVEEYLARRAAGEAALPSAAAGPAPAAAPVPAGPSAAEVRAARKEAARLERRLERLSSDEERLHADLAAAATDHAKVMELDARLRDLLAEKERVETDWLAAAELAEG</sequence>
<protein>
    <submittedName>
        <fullName evidence="5">ATP-binding cassette, subfamily F, uup</fullName>
    </submittedName>
</protein>
<feature type="coiled-coil region" evidence="3">
    <location>
        <begin position="534"/>
        <end position="592"/>
    </location>
</feature>
<evidence type="ECO:0000256" key="2">
    <source>
        <dbReference type="ARBA" id="ARBA00022840"/>
    </source>
</evidence>
<keyword evidence="6" id="KW-1185">Reference proteome</keyword>
<dbReference type="EMBL" id="FZOH01000011">
    <property type="protein sequence ID" value="SNS94494.1"/>
    <property type="molecule type" value="Genomic_DNA"/>
</dbReference>
<dbReference type="PANTHER" id="PTHR42855">
    <property type="entry name" value="ABC TRANSPORTER ATP-BINDING SUBUNIT"/>
    <property type="match status" value="1"/>
</dbReference>
<proteinExistence type="predicted"/>
<reference evidence="6" key="1">
    <citation type="submission" date="2017-06" db="EMBL/GenBank/DDBJ databases">
        <authorList>
            <person name="Varghese N."/>
            <person name="Submissions S."/>
        </authorList>
    </citation>
    <scope>NUCLEOTIDE SEQUENCE [LARGE SCALE GENOMIC DNA]</scope>
    <source>
        <strain evidence="6">DSM 45423</strain>
    </source>
</reference>
<evidence type="ECO:0000256" key="3">
    <source>
        <dbReference type="SAM" id="Coils"/>
    </source>
</evidence>
<dbReference type="RefSeq" id="WP_217897501.1">
    <property type="nucleotide sequence ID" value="NZ_FZOH01000011.1"/>
</dbReference>
<dbReference type="InterPro" id="IPR003593">
    <property type="entry name" value="AAA+_ATPase"/>
</dbReference>
<evidence type="ECO:0000313" key="6">
    <source>
        <dbReference type="Proteomes" id="UP000198386"/>
    </source>
</evidence>
<dbReference type="GO" id="GO:0005524">
    <property type="term" value="F:ATP binding"/>
    <property type="evidence" value="ECO:0007669"/>
    <property type="project" value="UniProtKB-KW"/>
</dbReference>
<dbReference type="PANTHER" id="PTHR42855:SF1">
    <property type="entry name" value="ABC TRANSPORTER DOMAIN-CONTAINING PROTEIN"/>
    <property type="match status" value="1"/>
</dbReference>
<keyword evidence="2 5" id="KW-0067">ATP-binding</keyword>
<dbReference type="InterPro" id="IPR017871">
    <property type="entry name" value="ABC_transporter-like_CS"/>
</dbReference>
<evidence type="ECO:0000259" key="4">
    <source>
        <dbReference type="PROSITE" id="PS50893"/>
    </source>
</evidence>
<dbReference type="SMART" id="SM00382">
    <property type="entry name" value="AAA"/>
    <property type="match status" value="2"/>
</dbReference>
<name>A0A239IPZ0_9ACTN</name>
<dbReference type="SUPFAM" id="SSF52540">
    <property type="entry name" value="P-loop containing nucleoside triphosphate hydrolases"/>
    <property type="match status" value="2"/>
</dbReference>
<dbReference type="CDD" id="cd03221">
    <property type="entry name" value="ABCF_EF-3"/>
    <property type="match status" value="2"/>
</dbReference>
<feature type="domain" description="ABC transporter" evidence="4">
    <location>
        <begin position="8"/>
        <end position="226"/>
    </location>
</feature>
<keyword evidence="1" id="KW-0547">Nucleotide-binding</keyword>
<dbReference type="PROSITE" id="PS50893">
    <property type="entry name" value="ABC_TRANSPORTER_2"/>
    <property type="match status" value="2"/>
</dbReference>
<keyword evidence="3" id="KW-0175">Coiled coil</keyword>
<dbReference type="PROSITE" id="PS00211">
    <property type="entry name" value="ABC_TRANSPORTER_1"/>
    <property type="match status" value="2"/>
</dbReference>
<evidence type="ECO:0000256" key="1">
    <source>
        <dbReference type="ARBA" id="ARBA00022741"/>
    </source>
</evidence>
<dbReference type="InterPro" id="IPR027417">
    <property type="entry name" value="P-loop_NTPase"/>
</dbReference>
<dbReference type="Gene3D" id="3.40.50.300">
    <property type="entry name" value="P-loop containing nucleotide triphosphate hydrolases"/>
    <property type="match status" value="2"/>
</dbReference>
<accession>A0A239IPZ0</accession>
<organism evidence="5 6">
    <name type="scientific">Geodermatophilus saharensis</name>
    <dbReference type="NCBI Taxonomy" id="1137994"/>
    <lineage>
        <taxon>Bacteria</taxon>
        <taxon>Bacillati</taxon>
        <taxon>Actinomycetota</taxon>
        <taxon>Actinomycetes</taxon>
        <taxon>Geodermatophilales</taxon>
        <taxon>Geodermatophilaceae</taxon>
        <taxon>Geodermatophilus</taxon>
    </lineage>
</organism>
<evidence type="ECO:0000313" key="5">
    <source>
        <dbReference type="EMBL" id="SNS94494.1"/>
    </source>
</evidence>
<gene>
    <name evidence="5" type="ORF">SAMN04488107_4394</name>
</gene>
<dbReference type="AlphaFoldDB" id="A0A239IPZ0"/>
<dbReference type="GO" id="GO:0016887">
    <property type="term" value="F:ATP hydrolysis activity"/>
    <property type="evidence" value="ECO:0007669"/>
    <property type="project" value="InterPro"/>
</dbReference>
<dbReference type="Pfam" id="PF00005">
    <property type="entry name" value="ABC_tran"/>
    <property type="match status" value="2"/>
</dbReference>
<feature type="domain" description="ABC transporter" evidence="4">
    <location>
        <begin position="290"/>
        <end position="519"/>
    </location>
</feature>
<dbReference type="InterPro" id="IPR051309">
    <property type="entry name" value="ABCF_ATPase"/>
</dbReference>